<dbReference type="EMBL" id="AZHW01000746">
    <property type="protein sequence ID" value="ETW96764.1"/>
    <property type="molecule type" value="Genomic_DNA"/>
</dbReference>
<protein>
    <submittedName>
        <fullName evidence="1">Uncharacterized protein</fullName>
    </submittedName>
</protein>
<accession>W4LFU2</accession>
<dbReference type="Proteomes" id="UP000019141">
    <property type="component" value="Unassembled WGS sequence"/>
</dbReference>
<keyword evidence="2" id="KW-1185">Reference proteome</keyword>
<dbReference type="HOGENOM" id="CLU_2449097_0_0_7"/>
<proteinExistence type="predicted"/>
<gene>
    <name evidence="1" type="ORF">ETSY1_25310</name>
</gene>
<comment type="caution">
    <text evidence="1">The sequence shown here is derived from an EMBL/GenBank/DDBJ whole genome shotgun (WGS) entry which is preliminary data.</text>
</comment>
<sequence>MTWSEFGRKVRENGNVGTGHGAAGPQFVFGNAVHGGIFGEHPDLVHLSNVDDPLHRIDFRSYYATVLERWLEVDAREVLGGPFELIDFL</sequence>
<dbReference type="Pfam" id="PF07394">
    <property type="entry name" value="DUF1501"/>
    <property type="match status" value="1"/>
</dbReference>
<evidence type="ECO:0000313" key="1">
    <source>
        <dbReference type="EMBL" id="ETW96764.1"/>
    </source>
</evidence>
<dbReference type="AlphaFoldDB" id="W4LFU2"/>
<organism evidence="1 2">
    <name type="scientific">Entotheonella factor</name>
    <dbReference type="NCBI Taxonomy" id="1429438"/>
    <lineage>
        <taxon>Bacteria</taxon>
        <taxon>Pseudomonadati</taxon>
        <taxon>Nitrospinota/Tectimicrobiota group</taxon>
        <taxon>Candidatus Tectimicrobiota</taxon>
        <taxon>Candidatus Entotheonellia</taxon>
        <taxon>Candidatus Entotheonellales</taxon>
        <taxon>Candidatus Entotheonellaceae</taxon>
        <taxon>Candidatus Entotheonella</taxon>
    </lineage>
</organism>
<dbReference type="InterPro" id="IPR010869">
    <property type="entry name" value="DUF1501"/>
</dbReference>
<evidence type="ECO:0000313" key="2">
    <source>
        <dbReference type="Proteomes" id="UP000019141"/>
    </source>
</evidence>
<reference evidence="1 2" key="1">
    <citation type="journal article" date="2014" name="Nature">
        <title>An environmental bacterial taxon with a large and distinct metabolic repertoire.</title>
        <authorList>
            <person name="Wilson M.C."/>
            <person name="Mori T."/>
            <person name="Ruckert C."/>
            <person name="Uria A.R."/>
            <person name="Helf M.J."/>
            <person name="Takada K."/>
            <person name="Gernert C."/>
            <person name="Steffens U.A."/>
            <person name="Heycke N."/>
            <person name="Schmitt S."/>
            <person name="Rinke C."/>
            <person name="Helfrich E.J."/>
            <person name="Brachmann A.O."/>
            <person name="Gurgui C."/>
            <person name="Wakimoto T."/>
            <person name="Kracht M."/>
            <person name="Crusemann M."/>
            <person name="Hentschel U."/>
            <person name="Abe I."/>
            <person name="Matsunaga S."/>
            <person name="Kalinowski J."/>
            <person name="Takeyama H."/>
            <person name="Piel J."/>
        </authorList>
    </citation>
    <scope>NUCLEOTIDE SEQUENCE [LARGE SCALE GENOMIC DNA]</scope>
    <source>
        <strain evidence="2">TSY1</strain>
    </source>
</reference>
<name>W4LFU2_ENTF1</name>